<proteinExistence type="predicted"/>
<dbReference type="Pfam" id="PF14602">
    <property type="entry name" value="Hexapep_2"/>
    <property type="match status" value="1"/>
</dbReference>
<dbReference type="PANTHER" id="PTHR43300:SF4">
    <property type="entry name" value="ACYL-[ACYL-CARRIER-PROTEIN]--UDP-N-ACETYLGLUCOSAMINE O-ACYLTRANSFERASE"/>
    <property type="match status" value="1"/>
</dbReference>
<dbReference type="EMBL" id="UINC01013810">
    <property type="protein sequence ID" value="SVA59401.1"/>
    <property type="molecule type" value="Genomic_DNA"/>
</dbReference>
<dbReference type="InterPro" id="IPR001451">
    <property type="entry name" value="Hexapep"/>
</dbReference>
<organism evidence="1">
    <name type="scientific">marine metagenome</name>
    <dbReference type="NCBI Taxonomy" id="408172"/>
    <lineage>
        <taxon>unclassified sequences</taxon>
        <taxon>metagenomes</taxon>
        <taxon>ecological metagenomes</taxon>
    </lineage>
</organism>
<dbReference type="InterPro" id="IPR011004">
    <property type="entry name" value="Trimer_LpxA-like_sf"/>
</dbReference>
<name>A0A381X4J8_9ZZZZ</name>
<evidence type="ECO:0000313" key="1">
    <source>
        <dbReference type="EMBL" id="SVA59401.1"/>
    </source>
</evidence>
<sequence length="163" mass="16753">MTGIRIHPSADVDQSAIVGDGCTIWHLAQVREGTSLGTDCVVGRGAYLGPGVQVGANVKIQNYALVYEPAVIRKHAFIGPAAVLTNDRNPRSTDTSGRLKLKEDWDPSGVLVGIGASIGARAVVLAGVSVGEWALAGAGAVVLRDIPAHGLVVGNPATQVGWV</sequence>
<dbReference type="InterPro" id="IPR050179">
    <property type="entry name" value="Trans_hexapeptide_repeat"/>
</dbReference>
<accession>A0A381X4J8</accession>
<feature type="non-terminal residue" evidence="1">
    <location>
        <position position="163"/>
    </location>
</feature>
<evidence type="ECO:0008006" key="2">
    <source>
        <dbReference type="Google" id="ProtNLM"/>
    </source>
</evidence>
<dbReference type="Gene3D" id="2.160.10.10">
    <property type="entry name" value="Hexapeptide repeat proteins"/>
    <property type="match status" value="1"/>
</dbReference>
<protein>
    <recommendedName>
        <fullName evidence="2">N-acetyltransferase</fullName>
    </recommendedName>
</protein>
<dbReference type="PANTHER" id="PTHR43300">
    <property type="entry name" value="ACETYLTRANSFERASE"/>
    <property type="match status" value="1"/>
</dbReference>
<dbReference type="AlphaFoldDB" id="A0A381X4J8"/>
<dbReference type="SUPFAM" id="SSF51161">
    <property type="entry name" value="Trimeric LpxA-like enzymes"/>
    <property type="match status" value="1"/>
</dbReference>
<reference evidence="1" key="1">
    <citation type="submission" date="2018-05" db="EMBL/GenBank/DDBJ databases">
        <authorList>
            <person name="Lanie J.A."/>
            <person name="Ng W.-L."/>
            <person name="Kazmierczak K.M."/>
            <person name="Andrzejewski T.M."/>
            <person name="Davidsen T.M."/>
            <person name="Wayne K.J."/>
            <person name="Tettelin H."/>
            <person name="Glass J.I."/>
            <person name="Rusch D."/>
            <person name="Podicherti R."/>
            <person name="Tsui H.-C.T."/>
            <person name="Winkler M.E."/>
        </authorList>
    </citation>
    <scope>NUCLEOTIDE SEQUENCE</scope>
</reference>
<dbReference type="CDD" id="cd03358">
    <property type="entry name" value="LbH_WxcM_N_like"/>
    <property type="match status" value="1"/>
</dbReference>
<dbReference type="Pfam" id="PF00132">
    <property type="entry name" value="Hexapep"/>
    <property type="match status" value="1"/>
</dbReference>
<gene>
    <name evidence="1" type="ORF">METZ01_LOCUS112255</name>
</gene>